<evidence type="ECO:0000313" key="8">
    <source>
        <dbReference type="Proteomes" id="UP000663720"/>
    </source>
</evidence>
<comment type="pathway">
    <text evidence="3 4">Cofactor biosynthesis; coenzyme A biosynthesis; CoA from (R)-pantothenate: step 3/5.</text>
</comment>
<feature type="binding site" evidence="3">
    <location>
        <position position="298"/>
    </location>
    <ligand>
        <name>CTP</name>
        <dbReference type="ChEBI" id="CHEBI:37563"/>
    </ligand>
</feature>
<dbReference type="KEGG" id="dli:dnl_25830"/>
<dbReference type="Pfam" id="PF02441">
    <property type="entry name" value="Flavoprotein"/>
    <property type="match status" value="1"/>
</dbReference>
<evidence type="ECO:0000256" key="4">
    <source>
        <dbReference type="RuleBase" id="RU364078"/>
    </source>
</evidence>
<comment type="catalytic activity">
    <reaction evidence="3 4">
        <text>(R)-4'-phosphopantothenate + L-cysteine + CTP = N-[(R)-4-phosphopantothenoyl]-L-cysteine + CMP + diphosphate + H(+)</text>
        <dbReference type="Rhea" id="RHEA:19397"/>
        <dbReference type="ChEBI" id="CHEBI:10986"/>
        <dbReference type="ChEBI" id="CHEBI:15378"/>
        <dbReference type="ChEBI" id="CHEBI:33019"/>
        <dbReference type="ChEBI" id="CHEBI:35235"/>
        <dbReference type="ChEBI" id="CHEBI:37563"/>
        <dbReference type="ChEBI" id="CHEBI:59458"/>
        <dbReference type="ChEBI" id="CHEBI:60377"/>
        <dbReference type="EC" id="6.3.2.5"/>
    </reaction>
</comment>
<organism evidence="7 8">
    <name type="scientific">Desulfonema limicola</name>
    <dbReference type="NCBI Taxonomy" id="45656"/>
    <lineage>
        <taxon>Bacteria</taxon>
        <taxon>Pseudomonadati</taxon>
        <taxon>Thermodesulfobacteriota</taxon>
        <taxon>Desulfobacteria</taxon>
        <taxon>Desulfobacterales</taxon>
        <taxon>Desulfococcaceae</taxon>
        <taxon>Desulfonema</taxon>
    </lineage>
</organism>
<feature type="region of interest" description="Phosphopantothenoylcysteine decarboxylase" evidence="3">
    <location>
        <begin position="1"/>
        <end position="199"/>
    </location>
</feature>
<dbReference type="HAMAP" id="MF_02225">
    <property type="entry name" value="CoaBC"/>
    <property type="match status" value="1"/>
</dbReference>
<evidence type="ECO:0000313" key="7">
    <source>
        <dbReference type="EMBL" id="QTA80286.1"/>
    </source>
</evidence>
<feature type="active site" description="Proton donor" evidence="3">
    <location>
        <position position="168"/>
    </location>
</feature>
<dbReference type="GO" id="GO:0010181">
    <property type="term" value="F:FMN binding"/>
    <property type="evidence" value="ECO:0007669"/>
    <property type="project" value="UniProtKB-UniRule"/>
</dbReference>
<feature type="domain" description="DNA/pantothenate metabolism flavoprotein C-terminal" evidence="6">
    <location>
        <begin position="195"/>
        <end position="404"/>
    </location>
</feature>
<dbReference type="GO" id="GO:0004632">
    <property type="term" value="F:phosphopantothenate--cysteine ligase activity"/>
    <property type="evidence" value="ECO:0007669"/>
    <property type="project" value="UniProtKB-UniRule"/>
</dbReference>
<comment type="cofactor">
    <cofactor evidence="3">
        <name>FMN</name>
        <dbReference type="ChEBI" id="CHEBI:58210"/>
    </cofactor>
    <text evidence="3">Binds 1 FMN per subunit.</text>
</comment>
<comment type="similarity">
    <text evidence="3 4">In the C-terminal section; belongs to the PPC synthetase family.</text>
</comment>
<dbReference type="NCBIfam" id="TIGR00521">
    <property type="entry name" value="coaBC_dfp"/>
    <property type="match status" value="1"/>
</dbReference>
<dbReference type="GO" id="GO:0015937">
    <property type="term" value="P:coenzyme A biosynthetic process"/>
    <property type="evidence" value="ECO:0007669"/>
    <property type="project" value="UniProtKB-UniRule"/>
</dbReference>
<dbReference type="InterPro" id="IPR035929">
    <property type="entry name" value="CoaB-like_sf"/>
</dbReference>
<feature type="domain" description="Flavoprotein" evidence="5">
    <location>
        <begin position="15"/>
        <end position="187"/>
    </location>
</feature>
<name>A0A975B7M2_9BACT</name>
<dbReference type="PANTHER" id="PTHR14359">
    <property type="entry name" value="HOMO-OLIGOMERIC FLAVIN CONTAINING CYS DECARBOXYLASE FAMILY"/>
    <property type="match status" value="1"/>
</dbReference>
<dbReference type="GO" id="GO:0004633">
    <property type="term" value="F:phosphopantothenoylcysteine decarboxylase activity"/>
    <property type="evidence" value="ECO:0007669"/>
    <property type="project" value="UniProtKB-UniRule"/>
</dbReference>
<accession>A0A975B7M2</accession>
<dbReference type="EC" id="6.3.2.5" evidence="3"/>
<dbReference type="GO" id="GO:0046872">
    <property type="term" value="F:metal ion binding"/>
    <property type="evidence" value="ECO:0007669"/>
    <property type="project" value="UniProtKB-KW"/>
</dbReference>
<dbReference type="InterPro" id="IPR005252">
    <property type="entry name" value="CoaBC"/>
</dbReference>
<keyword evidence="3 4" id="KW-0436">Ligase</keyword>
<keyword evidence="8" id="KW-1185">Reference proteome</keyword>
<dbReference type="Gene3D" id="3.40.50.10300">
    <property type="entry name" value="CoaB-like"/>
    <property type="match status" value="1"/>
</dbReference>
<comment type="pathway">
    <text evidence="3 4">Cofactor biosynthesis; coenzyme A biosynthesis; CoA from (R)-pantothenate: step 2/5.</text>
</comment>
<comment type="function">
    <text evidence="4">Catalyzes two steps in the biosynthesis of coenzyme A. In the first step cysteine is conjugated to 4'-phosphopantothenate to form 4-phosphopantothenoylcysteine, in the latter compound is decarboxylated to form 4'-phosphopantotheine.</text>
</comment>
<comment type="catalytic activity">
    <reaction evidence="3 4">
        <text>N-[(R)-4-phosphopantothenoyl]-L-cysteine + H(+) = (R)-4'-phosphopantetheine + CO2</text>
        <dbReference type="Rhea" id="RHEA:16793"/>
        <dbReference type="ChEBI" id="CHEBI:15378"/>
        <dbReference type="ChEBI" id="CHEBI:16526"/>
        <dbReference type="ChEBI" id="CHEBI:59458"/>
        <dbReference type="ChEBI" id="CHEBI:61723"/>
        <dbReference type="EC" id="4.1.1.36"/>
    </reaction>
</comment>
<keyword evidence="3" id="KW-0511">Multifunctional enzyme</keyword>
<dbReference type="Proteomes" id="UP000663720">
    <property type="component" value="Chromosome"/>
</dbReference>
<comment type="caution">
    <text evidence="3">Lacks conserved residue(s) required for the propagation of feature annotation.</text>
</comment>
<comment type="function">
    <text evidence="3">Catalyzes two sequential steps in the biosynthesis of coenzyme A. In the first step cysteine is conjugated to 4'-phosphopantothenate to form 4-phosphopantothenoylcysteine. In the second step the latter compound is decarboxylated to form 4'-phosphopantotheine.</text>
</comment>
<keyword evidence="3 4" id="KW-0285">Flavoprotein</keyword>
<dbReference type="SUPFAM" id="SSF52507">
    <property type="entry name" value="Homo-oligomeric flavin-containing Cys decarboxylases, HFCD"/>
    <property type="match status" value="1"/>
</dbReference>
<sequence>MIVKDEKMKSLLYNKNIILGVCGGIAAYKSVELLRLLAKQGADPRVIMTSHACEFVGPMTFEALSGRPVCTNLFDKRNPDASIRHIEWAQEARAVIIAPATANMIAKYANGIADDALSTLLLAVTSPVIICPSMNTDMYLSPPVQRNLETLKKDGHMVLEPGAGELACGTVGPGRLPEPVQILDRVMACLTPKDLTDKKILVTAGPTREPIDPVRFISNPSSGKMGYAIARAAEYRGAEVTLIAGPVSLPDPLNINMVKVQTADQMADAVYENMEKADIIIKTAAVSDYRPRQAAPHKIKKGDENIIMELVKNQDILKTIGQRKTNQFLVGFAAETQDLRENALKKLEAKNLDIIAGNLVCRPGSGFGTDTNRISLFYRDGTLEVLEQMEKDTAAHIILDRVVERII</sequence>
<gene>
    <name evidence="7" type="primary">CoaBC</name>
    <name evidence="3" type="synonym">coaBC</name>
    <name evidence="7" type="ORF">dnl_25830</name>
</gene>
<dbReference type="SUPFAM" id="SSF102645">
    <property type="entry name" value="CoaB-like"/>
    <property type="match status" value="1"/>
</dbReference>
<dbReference type="GO" id="GO:0015941">
    <property type="term" value="P:pantothenate catabolic process"/>
    <property type="evidence" value="ECO:0007669"/>
    <property type="project" value="InterPro"/>
</dbReference>
<feature type="binding site" evidence="3">
    <location>
        <position position="288"/>
    </location>
    <ligand>
        <name>CTP</name>
        <dbReference type="ChEBI" id="CHEBI:37563"/>
    </ligand>
</feature>
<dbReference type="Pfam" id="PF04127">
    <property type="entry name" value="DFP"/>
    <property type="match status" value="1"/>
</dbReference>
<feature type="binding site" evidence="3">
    <location>
        <position position="332"/>
    </location>
    <ligand>
        <name>CTP</name>
        <dbReference type="ChEBI" id="CHEBI:37563"/>
    </ligand>
</feature>
<dbReference type="InterPro" id="IPR003382">
    <property type="entry name" value="Flavoprotein"/>
</dbReference>
<feature type="binding site" evidence="3">
    <location>
        <position position="350"/>
    </location>
    <ligand>
        <name>CTP</name>
        <dbReference type="ChEBI" id="CHEBI:37563"/>
    </ligand>
</feature>
<keyword evidence="2 3" id="KW-0456">Lyase</keyword>
<evidence type="ECO:0000259" key="6">
    <source>
        <dbReference type="Pfam" id="PF04127"/>
    </source>
</evidence>
<comment type="cofactor">
    <cofactor evidence="3">
        <name>Mg(2+)</name>
        <dbReference type="ChEBI" id="CHEBI:18420"/>
    </cofactor>
</comment>
<evidence type="ECO:0000256" key="3">
    <source>
        <dbReference type="HAMAP-Rule" id="MF_02225"/>
    </source>
</evidence>
<dbReference type="InterPro" id="IPR036551">
    <property type="entry name" value="Flavin_trans-like"/>
</dbReference>
<dbReference type="InterPro" id="IPR007085">
    <property type="entry name" value="DNA/pantothenate-metab_flavo_C"/>
</dbReference>
<keyword evidence="3" id="KW-0479">Metal-binding</keyword>
<comment type="similarity">
    <text evidence="3 4">In the N-terminal section; belongs to the HFCD (homo-oligomeric flavin containing Cys decarboxylase) superfamily.</text>
</comment>
<dbReference type="PANTHER" id="PTHR14359:SF6">
    <property type="entry name" value="PHOSPHOPANTOTHENOYLCYSTEINE DECARBOXYLASE"/>
    <property type="match status" value="1"/>
</dbReference>
<protein>
    <recommendedName>
        <fullName evidence="3">Coenzyme A biosynthesis bifunctional protein CoaBC</fullName>
    </recommendedName>
    <alternativeName>
        <fullName evidence="3">DNA/pantothenate metabolism flavoprotein</fullName>
    </alternativeName>
    <alternativeName>
        <fullName evidence="3">Phosphopantothenoylcysteine synthetase/decarboxylase</fullName>
        <shortName evidence="3">PPCS-PPCDC</shortName>
    </alternativeName>
    <domain>
        <recommendedName>
            <fullName evidence="3">Phosphopantothenoylcysteine decarboxylase</fullName>
            <shortName evidence="3">PPC decarboxylase</shortName>
            <shortName evidence="3">PPC-DC</shortName>
            <ecNumber evidence="3">4.1.1.36</ecNumber>
        </recommendedName>
        <alternativeName>
            <fullName evidence="3">CoaC</fullName>
        </alternativeName>
    </domain>
    <domain>
        <recommendedName>
            <fullName evidence="3">Phosphopantothenate--cysteine ligase</fullName>
            <ecNumber evidence="3">6.3.2.5</ecNumber>
        </recommendedName>
        <alternativeName>
            <fullName evidence="3">CoaB</fullName>
        </alternativeName>
        <alternativeName>
            <fullName evidence="3">Phosphopantothenoylcysteine synthetase</fullName>
            <shortName evidence="3">PPC synthetase</shortName>
            <shortName evidence="3">PPC-S</shortName>
        </alternativeName>
    </domain>
</protein>
<feature type="region of interest" description="Phosphopantothenate--cysteine ligase" evidence="3">
    <location>
        <begin position="200"/>
        <end position="407"/>
    </location>
</feature>
<dbReference type="AlphaFoldDB" id="A0A975B7M2"/>
<evidence type="ECO:0000256" key="1">
    <source>
        <dbReference type="ARBA" id="ARBA00022793"/>
    </source>
</evidence>
<keyword evidence="3 4" id="KW-0288">FMN</keyword>
<reference evidence="7" key="1">
    <citation type="journal article" date="2021" name="Microb. Physiol.">
        <title>Proteogenomic Insights into the Physiology of Marine, Sulfate-Reducing, Filamentous Desulfonema limicola and Desulfonema magnum.</title>
        <authorList>
            <person name="Schnaars V."/>
            <person name="Wohlbrand L."/>
            <person name="Scheve S."/>
            <person name="Hinrichs C."/>
            <person name="Reinhardt R."/>
            <person name="Rabus R."/>
        </authorList>
    </citation>
    <scope>NUCLEOTIDE SEQUENCE</scope>
    <source>
        <strain evidence="7">5ac10</strain>
    </source>
</reference>
<evidence type="ECO:0000256" key="2">
    <source>
        <dbReference type="ARBA" id="ARBA00023239"/>
    </source>
</evidence>
<keyword evidence="3" id="KW-0460">Magnesium</keyword>
<dbReference type="Gene3D" id="3.40.50.1950">
    <property type="entry name" value="Flavin prenyltransferase-like"/>
    <property type="match status" value="1"/>
</dbReference>
<dbReference type="EMBL" id="CP061799">
    <property type="protein sequence ID" value="QTA80286.1"/>
    <property type="molecule type" value="Genomic_DNA"/>
</dbReference>
<proteinExistence type="inferred from homology"/>
<evidence type="ECO:0000259" key="5">
    <source>
        <dbReference type="Pfam" id="PF02441"/>
    </source>
</evidence>
<dbReference type="EC" id="4.1.1.36" evidence="3"/>
<dbReference type="GO" id="GO:0071513">
    <property type="term" value="C:phosphopantothenoylcysteine decarboxylase complex"/>
    <property type="evidence" value="ECO:0007669"/>
    <property type="project" value="TreeGrafter"/>
</dbReference>
<keyword evidence="1 3" id="KW-0210">Decarboxylase</keyword>
<feature type="binding site" evidence="3">
    <location>
        <position position="346"/>
    </location>
    <ligand>
        <name>CTP</name>
        <dbReference type="ChEBI" id="CHEBI:37563"/>
    </ligand>
</feature>